<dbReference type="WBParaSite" id="SMUV_0000153601-mRNA-1">
    <property type="protein sequence ID" value="SMUV_0000153601-mRNA-1"/>
    <property type="gene ID" value="SMUV_0000153601"/>
</dbReference>
<protein>
    <submittedName>
        <fullName evidence="7">SHSP domain-containing protein</fullName>
    </submittedName>
</protein>
<name>A0A0N5ABL0_9BILA</name>
<organism evidence="6 7">
    <name type="scientific">Syphacia muris</name>
    <dbReference type="NCBI Taxonomy" id="451379"/>
    <lineage>
        <taxon>Eukaryota</taxon>
        <taxon>Metazoa</taxon>
        <taxon>Ecdysozoa</taxon>
        <taxon>Nematoda</taxon>
        <taxon>Chromadorea</taxon>
        <taxon>Rhabditida</taxon>
        <taxon>Spirurina</taxon>
        <taxon>Oxyuridomorpha</taxon>
        <taxon>Oxyuroidea</taxon>
        <taxon>Oxyuridae</taxon>
        <taxon>Syphacia</taxon>
    </lineage>
</organism>
<dbReference type="Proteomes" id="UP000046393">
    <property type="component" value="Unplaced"/>
</dbReference>
<dbReference type="SUPFAM" id="SSF49764">
    <property type="entry name" value="HSP20-like chaperones"/>
    <property type="match status" value="1"/>
</dbReference>
<feature type="region of interest" description="Disordered" evidence="4">
    <location>
        <begin position="150"/>
        <end position="171"/>
    </location>
</feature>
<dbReference type="CDD" id="cd06526">
    <property type="entry name" value="metazoan_ACD"/>
    <property type="match status" value="1"/>
</dbReference>
<dbReference type="PROSITE" id="PS01031">
    <property type="entry name" value="SHSP"/>
    <property type="match status" value="1"/>
</dbReference>
<dbReference type="AlphaFoldDB" id="A0A0N5ABL0"/>
<comment type="similarity">
    <text evidence="2 3">Belongs to the small heat shock protein (HSP20) family.</text>
</comment>
<keyword evidence="6" id="KW-1185">Reference proteome</keyword>
<feature type="domain" description="SHSP" evidence="5">
    <location>
        <begin position="47"/>
        <end position="156"/>
    </location>
</feature>
<feature type="compositionally biased region" description="Basic and acidic residues" evidence="4">
    <location>
        <begin position="161"/>
        <end position="171"/>
    </location>
</feature>
<dbReference type="PRINTS" id="PR00299">
    <property type="entry name" value="ACRYSTALLIN"/>
</dbReference>
<dbReference type="PANTHER" id="PTHR45640">
    <property type="entry name" value="HEAT SHOCK PROTEIN HSP-12.2-RELATED"/>
    <property type="match status" value="1"/>
</dbReference>
<dbReference type="GO" id="GO:0005737">
    <property type="term" value="C:cytoplasm"/>
    <property type="evidence" value="ECO:0007669"/>
    <property type="project" value="TreeGrafter"/>
</dbReference>
<accession>A0A0N5ABL0</accession>
<evidence type="ECO:0000256" key="3">
    <source>
        <dbReference type="RuleBase" id="RU003616"/>
    </source>
</evidence>
<dbReference type="InterPro" id="IPR001436">
    <property type="entry name" value="Alpha-crystallin/sHSP_animal"/>
</dbReference>
<proteinExistence type="inferred from homology"/>
<dbReference type="InterPro" id="IPR008978">
    <property type="entry name" value="HSP20-like_chaperone"/>
</dbReference>
<dbReference type="GO" id="GO:0051082">
    <property type="term" value="F:unfolded protein binding"/>
    <property type="evidence" value="ECO:0007669"/>
    <property type="project" value="TreeGrafter"/>
</dbReference>
<evidence type="ECO:0000259" key="5">
    <source>
        <dbReference type="PROSITE" id="PS01031"/>
    </source>
</evidence>
<dbReference type="STRING" id="451379.A0A0N5ABL0"/>
<reference evidence="7" key="1">
    <citation type="submission" date="2017-02" db="UniProtKB">
        <authorList>
            <consortium name="WormBaseParasite"/>
        </authorList>
    </citation>
    <scope>IDENTIFICATION</scope>
</reference>
<dbReference type="GO" id="GO:0005634">
    <property type="term" value="C:nucleus"/>
    <property type="evidence" value="ECO:0007669"/>
    <property type="project" value="TreeGrafter"/>
</dbReference>
<evidence type="ECO:0000256" key="2">
    <source>
        <dbReference type="PROSITE-ProRule" id="PRU00285"/>
    </source>
</evidence>
<dbReference type="GO" id="GO:0009408">
    <property type="term" value="P:response to heat"/>
    <property type="evidence" value="ECO:0007669"/>
    <property type="project" value="TreeGrafter"/>
</dbReference>
<dbReference type="GO" id="GO:0042026">
    <property type="term" value="P:protein refolding"/>
    <property type="evidence" value="ECO:0007669"/>
    <property type="project" value="TreeGrafter"/>
</dbReference>
<evidence type="ECO:0000313" key="6">
    <source>
        <dbReference type="Proteomes" id="UP000046393"/>
    </source>
</evidence>
<dbReference type="Gene3D" id="2.60.40.790">
    <property type="match status" value="1"/>
</dbReference>
<dbReference type="PANTHER" id="PTHR45640:SF13">
    <property type="entry name" value="HEAT SHOCK PROTEIN 22-RELATED"/>
    <property type="match status" value="1"/>
</dbReference>
<evidence type="ECO:0000313" key="7">
    <source>
        <dbReference type="WBParaSite" id="SMUV_0000153601-mRNA-1"/>
    </source>
</evidence>
<evidence type="ECO:0000256" key="4">
    <source>
        <dbReference type="SAM" id="MobiDB-lite"/>
    </source>
</evidence>
<dbReference type="InterPro" id="IPR002068">
    <property type="entry name" value="A-crystallin/Hsp20_dom"/>
</dbReference>
<sequence length="171" mass="19554">MALFPRDYYEFHTPMHRAMANAFSDVLRDFDRSLRTVEPYWLNQPALQHCNIGNAVGKVINNSDKFEVDIDVTQFHPEELTVNLREKELVVEGHHEERSDEAGRIERHFVRKYNIPDDVNPESIESHLSDKGILSISAKKLTIEGGNARTIPIQAAPRQHSPAEKNAAEKK</sequence>
<evidence type="ECO:0000256" key="1">
    <source>
        <dbReference type="ARBA" id="ARBA00023016"/>
    </source>
</evidence>
<keyword evidence="1" id="KW-0346">Stress response</keyword>
<dbReference type="Pfam" id="PF00011">
    <property type="entry name" value="HSP20"/>
    <property type="match status" value="1"/>
</dbReference>